<keyword evidence="7 9" id="KW-0057">Aromatic amino acid biosynthesis</keyword>
<evidence type="ECO:0000256" key="8">
    <source>
        <dbReference type="ARBA" id="ARBA00023235"/>
    </source>
</evidence>
<keyword evidence="5 9" id="KW-0028">Amino-acid biosynthesis</keyword>
<evidence type="ECO:0000259" key="10">
    <source>
        <dbReference type="Pfam" id="PF00697"/>
    </source>
</evidence>
<dbReference type="Proteomes" id="UP000436655">
    <property type="component" value="Unassembled WGS sequence"/>
</dbReference>
<protein>
    <recommendedName>
        <fullName evidence="4 9">N-(5'-phosphoribosyl)anthranilate isomerase</fullName>
        <shortName evidence="9">PRAI</shortName>
        <ecNumber evidence="3 9">5.3.1.24</ecNumber>
    </recommendedName>
</protein>
<keyword evidence="8 9" id="KW-0413">Isomerase</keyword>
<evidence type="ECO:0000256" key="5">
    <source>
        <dbReference type="ARBA" id="ARBA00022605"/>
    </source>
</evidence>
<dbReference type="SUPFAM" id="SSF51366">
    <property type="entry name" value="Ribulose-phoshate binding barrel"/>
    <property type="match status" value="1"/>
</dbReference>
<sequence>MTKIKICGLMTLDDIKAVNEAKPDLAGFIFAPGRHQINLEQALKMRKELDSSIKSVGVFVNASLDEMLKVINSGAVSMIQLHGNETPDTIKLLQDKNIPVIKVYKPDNLPTSTTADYLMIDSGSGNGKPIQWDKLRIKTDKPLIIAGALDTLNIEQAIKTTEPDFVDLSRGVETDGSKDPIKINKIVQLVHQL</sequence>
<dbReference type="CDD" id="cd00405">
    <property type="entry name" value="PRAI"/>
    <property type="match status" value="1"/>
</dbReference>
<dbReference type="InterPro" id="IPR044643">
    <property type="entry name" value="TrpF_fam"/>
</dbReference>
<evidence type="ECO:0000256" key="7">
    <source>
        <dbReference type="ARBA" id="ARBA00023141"/>
    </source>
</evidence>
<keyword evidence="6 9" id="KW-0822">Tryptophan biosynthesis</keyword>
<dbReference type="EMBL" id="VDFN01000007">
    <property type="protein sequence ID" value="MQS45497.1"/>
    <property type="molecule type" value="Genomic_DNA"/>
</dbReference>
<dbReference type="Pfam" id="PF00697">
    <property type="entry name" value="PRAI"/>
    <property type="match status" value="1"/>
</dbReference>
<evidence type="ECO:0000256" key="1">
    <source>
        <dbReference type="ARBA" id="ARBA00001164"/>
    </source>
</evidence>
<evidence type="ECO:0000313" key="11">
    <source>
        <dbReference type="EMBL" id="MQS45497.1"/>
    </source>
</evidence>
<evidence type="ECO:0000313" key="12">
    <source>
        <dbReference type="Proteomes" id="UP000436655"/>
    </source>
</evidence>
<dbReference type="PANTHER" id="PTHR42894">
    <property type="entry name" value="N-(5'-PHOSPHORIBOSYL)ANTHRANILATE ISOMERASE"/>
    <property type="match status" value="1"/>
</dbReference>
<feature type="domain" description="N-(5'phosphoribosyl) anthranilate isomerase (PRAI)" evidence="10">
    <location>
        <begin position="4"/>
        <end position="188"/>
    </location>
</feature>
<gene>
    <name evidence="9" type="primary">trpF</name>
    <name evidence="11" type="ORF">FHL03_08370</name>
</gene>
<dbReference type="Gene3D" id="3.20.20.70">
    <property type="entry name" value="Aldolase class I"/>
    <property type="match status" value="1"/>
</dbReference>
<dbReference type="EC" id="5.3.1.24" evidence="3 9"/>
<dbReference type="InterPro" id="IPR011060">
    <property type="entry name" value="RibuloseP-bd_barrel"/>
</dbReference>
<evidence type="ECO:0000256" key="4">
    <source>
        <dbReference type="ARBA" id="ARBA00022272"/>
    </source>
</evidence>
<dbReference type="InterPro" id="IPR013785">
    <property type="entry name" value="Aldolase_TIM"/>
</dbReference>
<organism evidence="11 12">
    <name type="scientific">Companilactobacillus mishanensis</name>
    <dbReference type="NCBI Taxonomy" id="2486008"/>
    <lineage>
        <taxon>Bacteria</taxon>
        <taxon>Bacillati</taxon>
        <taxon>Bacillota</taxon>
        <taxon>Bacilli</taxon>
        <taxon>Lactobacillales</taxon>
        <taxon>Lactobacillaceae</taxon>
        <taxon>Companilactobacillus</taxon>
    </lineage>
</organism>
<accession>A0ABW9P8X2</accession>
<proteinExistence type="inferred from homology"/>
<comment type="caution">
    <text evidence="11">The sequence shown here is derived from an EMBL/GenBank/DDBJ whole genome shotgun (WGS) entry which is preliminary data.</text>
</comment>
<evidence type="ECO:0000256" key="9">
    <source>
        <dbReference type="HAMAP-Rule" id="MF_00135"/>
    </source>
</evidence>
<dbReference type="InterPro" id="IPR001240">
    <property type="entry name" value="PRAI_dom"/>
</dbReference>
<evidence type="ECO:0000256" key="2">
    <source>
        <dbReference type="ARBA" id="ARBA00004664"/>
    </source>
</evidence>
<name>A0ABW9P8X2_9LACO</name>
<comment type="similarity">
    <text evidence="9">Belongs to the TrpF family.</text>
</comment>
<keyword evidence="12" id="KW-1185">Reference proteome</keyword>
<reference evidence="11 12" key="1">
    <citation type="journal article" date="2019" name="Syst. Appl. Microbiol.">
        <title>Polyphasic characterization of two novel Lactobacillus spp. isolated from blown salami packages: Description of Lactobacillus halodurans sp. nov. and Lactobacillus salsicarnum sp. nov.</title>
        <authorList>
            <person name="Schuster J.A."/>
            <person name="Klingl A."/>
            <person name="Vogel R.F."/>
            <person name="Ehrmann M.A."/>
        </authorList>
    </citation>
    <scope>NUCLEOTIDE SEQUENCE [LARGE SCALE GENOMIC DNA]</scope>
    <source>
        <strain evidence="11 12">TMW 1.2098</strain>
    </source>
</reference>
<comment type="catalytic activity">
    <reaction evidence="1 9">
        <text>N-(5-phospho-beta-D-ribosyl)anthranilate = 1-(2-carboxyphenylamino)-1-deoxy-D-ribulose 5-phosphate</text>
        <dbReference type="Rhea" id="RHEA:21540"/>
        <dbReference type="ChEBI" id="CHEBI:18277"/>
        <dbReference type="ChEBI" id="CHEBI:58613"/>
        <dbReference type="EC" id="5.3.1.24"/>
    </reaction>
</comment>
<dbReference type="GO" id="GO:0016853">
    <property type="term" value="F:isomerase activity"/>
    <property type="evidence" value="ECO:0007669"/>
    <property type="project" value="UniProtKB-KW"/>
</dbReference>
<comment type="pathway">
    <text evidence="2 9">Amino-acid biosynthesis; L-tryptophan biosynthesis; L-tryptophan from chorismate: step 3/5.</text>
</comment>
<dbReference type="PANTHER" id="PTHR42894:SF1">
    <property type="entry name" value="N-(5'-PHOSPHORIBOSYL)ANTHRANILATE ISOMERASE"/>
    <property type="match status" value="1"/>
</dbReference>
<evidence type="ECO:0000256" key="6">
    <source>
        <dbReference type="ARBA" id="ARBA00022822"/>
    </source>
</evidence>
<evidence type="ECO:0000256" key="3">
    <source>
        <dbReference type="ARBA" id="ARBA00012572"/>
    </source>
</evidence>
<dbReference type="HAMAP" id="MF_00135">
    <property type="entry name" value="PRAI"/>
    <property type="match status" value="1"/>
</dbReference>
<dbReference type="RefSeq" id="WP_125705547.1">
    <property type="nucleotide sequence ID" value="NZ_JBHTOO010000027.1"/>
</dbReference>